<dbReference type="eggNOG" id="ENOG502SPPE">
    <property type="taxonomic scope" value="Eukaryota"/>
</dbReference>
<feature type="region of interest" description="Disordered" evidence="1">
    <location>
        <begin position="303"/>
        <end position="343"/>
    </location>
</feature>
<organism evidence="2 3">
    <name type="scientific">Arthroderma otae (strain ATCC MYA-4605 / CBS 113480)</name>
    <name type="common">Microsporum canis</name>
    <dbReference type="NCBI Taxonomy" id="554155"/>
    <lineage>
        <taxon>Eukaryota</taxon>
        <taxon>Fungi</taxon>
        <taxon>Dikarya</taxon>
        <taxon>Ascomycota</taxon>
        <taxon>Pezizomycotina</taxon>
        <taxon>Eurotiomycetes</taxon>
        <taxon>Eurotiomycetidae</taxon>
        <taxon>Onygenales</taxon>
        <taxon>Arthrodermataceae</taxon>
        <taxon>Microsporum</taxon>
    </lineage>
</organism>
<dbReference type="GeneID" id="9226445"/>
<gene>
    <name evidence="2" type="ORF">MCYG_07540</name>
</gene>
<feature type="region of interest" description="Disordered" evidence="1">
    <location>
        <begin position="437"/>
        <end position="502"/>
    </location>
</feature>
<dbReference type="OMA" id="RKKLRMY"/>
<evidence type="ECO:0000313" key="2">
    <source>
        <dbReference type="EMBL" id="EEQ34721.1"/>
    </source>
</evidence>
<sequence length="568" mass="63428">MDEQEFEVFDSLPPALRRKVSSTSHLTSYISTSLSLFSTSIFYRHFSFFITSSTGCTLPRGGLLTWHRQGLFSNVERFRLEQMRLAQVSTLDRRGSDPSSRCPNFASTPTKLCRHPRGSSSPKARERQGRPNLPVTPLNGKRRCKSSHRVLQKPSAQLQTAYLTAQADSEWFQSLPPKVQQRHFSAEEQSRLGGWRSSVIFDAADQALYKFGSAAGESSLSLPGTSTLSRSSSVSSMSSAARFDSAVDVDGSLYDSFRWLDEEDNIDLSLDYHAHLAETAPTKTKSRRKRPSSFRRTISISSSHGSISALPSPRLRSQTASQPHPFNFSFHNNGNNNNNNTLLSRSVSKSVAGPHLPTYLPQSSHSSVDHPAQFYQDPEARLKLRVYLASPQKFDEAIEFGFPSLEHNDNLGTPFCFDRKWKMQESPTANTFVDSETISPYDVSSGPPSPRTAVRPKTSAADLTENTWRKPSVCDSQHSRPSFSDRRRPVQPMVVGSSTHMGTREMTLKMTLTRPDLRSSDLLASPKSSTTEEDPLKLADLPVDEKAPVWDKPDKCSMKSVWRKITGR</sequence>
<dbReference type="EMBL" id="DS995707">
    <property type="protein sequence ID" value="EEQ34721.1"/>
    <property type="molecule type" value="Genomic_DNA"/>
</dbReference>
<dbReference type="HOGENOM" id="CLU_008913_2_1_1"/>
<name>C5FYX3_ARTOC</name>
<evidence type="ECO:0000313" key="3">
    <source>
        <dbReference type="Proteomes" id="UP000002035"/>
    </source>
</evidence>
<dbReference type="RefSeq" id="XP_002843757.1">
    <property type="nucleotide sequence ID" value="XM_002843711.1"/>
</dbReference>
<keyword evidence="3" id="KW-1185">Reference proteome</keyword>
<dbReference type="VEuPathDB" id="FungiDB:MCYG_07540"/>
<feature type="region of interest" description="Disordered" evidence="1">
    <location>
        <begin position="89"/>
        <end position="143"/>
    </location>
</feature>
<dbReference type="Proteomes" id="UP000002035">
    <property type="component" value="Unassembled WGS sequence"/>
</dbReference>
<feature type="compositionally biased region" description="Polar residues" evidence="1">
    <location>
        <begin position="97"/>
        <end position="110"/>
    </location>
</feature>
<evidence type="ECO:0000256" key="1">
    <source>
        <dbReference type="SAM" id="MobiDB-lite"/>
    </source>
</evidence>
<protein>
    <submittedName>
        <fullName evidence="2">Mucin</fullName>
    </submittedName>
</protein>
<dbReference type="OrthoDB" id="5380370at2759"/>
<feature type="region of interest" description="Disordered" evidence="1">
    <location>
        <begin position="514"/>
        <end position="540"/>
    </location>
</feature>
<feature type="compositionally biased region" description="Low complexity" evidence="1">
    <location>
        <begin position="326"/>
        <end position="340"/>
    </location>
</feature>
<dbReference type="AlphaFoldDB" id="C5FYX3"/>
<reference evidence="3" key="1">
    <citation type="journal article" date="2012" name="MBio">
        <title>Comparative genome analysis of Trichophyton rubrum and related dermatophytes reveals candidate genes involved in infection.</title>
        <authorList>
            <person name="Martinez D.A."/>
            <person name="Oliver B.G."/>
            <person name="Graeser Y."/>
            <person name="Goldberg J.M."/>
            <person name="Li W."/>
            <person name="Martinez-Rossi N.M."/>
            <person name="Monod M."/>
            <person name="Shelest E."/>
            <person name="Barton R.C."/>
            <person name="Birch E."/>
            <person name="Brakhage A.A."/>
            <person name="Chen Z."/>
            <person name="Gurr S.J."/>
            <person name="Heiman D."/>
            <person name="Heitman J."/>
            <person name="Kosti I."/>
            <person name="Rossi A."/>
            <person name="Saif S."/>
            <person name="Samalova M."/>
            <person name="Saunders C.W."/>
            <person name="Shea T."/>
            <person name="Summerbell R.C."/>
            <person name="Xu J."/>
            <person name="Young S."/>
            <person name="Zeng Q."/>
            <person name="Birren B.W."/>
            <person name="Cuomo C.A."/>
            <person name="White T.C."/>
        </authorList>
    </citation>
    <scope>NUCLEOTIDE SEQUENCE [LARGE SCALE GENOMIC DNA]</scope>
    <source>
        <strain evidence="3">ATCC MYA-4605 / CBS 113480</strain>
    </source>
</reference>
<feature type="compositionally biased region" description="Polar residues" evidence="1">
    <location>
        <begin position="315"/>
        <end position="324"/>
    </location>
</feature>
<accession>C5FYX3</accession>
<proteinExistence type="predicted"/>